<dbReference type="EMBL" id="CP047895">
    <property type="protein sequence ID" value="QHL90308.1"/>
    <property type="molecule type" value="Genomic_DNA"/>
</dbReference>
<dbReference type="GO" id="GO:0006629">
    <property type="term" value="P:lipid metabolic process"/>
    <property type="evidence" value="ECO:0007669"/>
    <property type="project" value="InterPro"/>
</dbReference>
<dbReference type="Pfam" id="PF00657">
    <property type="entry name" value="Lipase_GDSL"/>
    <property type="match status" value="1"/>
</dbReference>
<organism evidence="4 5">
    <name type="scientific">Sphingomonas changnyeongensis</name>
    <dbReference type="NCBI Taxonomy" id="2698679"/>
    <lineage>
        <taxon>Bacteria</taxon>
        <taxon>Pseudomonadati</taxon>
        <taxon>Pseudomonadota</taxon>
        <taxon>Alphaproteobacteria</taxon>
        <taxon>Sphingomonadales</taxon>
        <taxon>Sphingomonadaceae</taxon>
        <taxon>Sphingomonas</taxon>
    </lineage>
</organism>
<protein>
    <submittedName>
        <fullName evidence="4">PEPxxWA-CTERM sorting domain-containing protein</fullName>
    </submittedName>
</protein>
<evidence type="ECO:0000256" key="2">
    <source>
        <dbReference type="SAM" id="SignalP"/>
    </source>
</evidence>
<dbReference type="PANTHER" id="PTHR45648">
    <property type="entry name" value="GDSL LIPASE/ACYLHYDROLASE FAMILY PROTEIN (AFU_ORTHOLOGUE AFUA_4G14700)"/>
    <property type="match status" value="1"/>
</dbReference>
<keyword evidence="5" id="KW-1185">Reference proteome</keyword>
<dbReference type="SUPFAM" id="SSF52266">
    <property type="entry name" value="SGNH hydrolase"/>
    <property type="match status" value="1"/>
</dbReference>
<keyword evidence="1" id="KW-0378">Hydrolase</keyword>
<dbReference type="NCBIfam" id="NF035944">
    <property type="entry name" value="PEPxxWA-CTERM"/>
    <property type="match status" value="1"/>
</dbReference>
<dbReference type="InterPro" id="IPR051058">
    <property type="entry name" value="GDSL_Est/Lipase"/>
</dbReference>
<accession>A0A7Z2NUZ3</accession>
<dbReference type="InterPro" id="IPR008265">
    <property type="entry name" value="Lipase_GDSL_AS"/>
</dbReference>
<dbReference type="InterPro" id="IPR013424">
    <property type="entry name" value="Ice-binding_C"/>
</dbReference>
<dbReference type="KEGG" id="schy:GVO57_04990"/>
<dbReference type="Pfam" id="PF07589">
    <property type="entry name" value="PEP-CTERM"/>
    <property type="match status" value="1"/>
</dbReference>
<reference evidence="4 5" key="1">
    <citation type="submission" date="2020-01" db="EMBL/GenBank/DDBJ databases">
        <title>Sphingomonas sp. C33 whole genome sequece.</title>
        <authorList>
            <person name="Park C."/>
        </authorList>
    </citation>
    <scope>NUCLEOTIDE SEQUENCE [LARGE SCALE GENOMIC DNA]</scope>
    <source>
        <strain evidence="4 5">C33</strain>
    </source>
</reference>
<dbReference type="PANTHER" id="PTHR45648:SF180">
    <property type="entry name" value="OS04G0561800 PROTEIN"/>
    <property type="match status" value="1"/>
</dbReference>
<evidence type="ECO:0000259" key="3">
    <source>
        <dbReference type="Pfam" id="PF07589"/>
    </source>
</evidence>
<dbReference type="Proteomes" id="UP000464468">
    <property type="component" value="Chromosome"/>
</dbReference>
<name>A0A7Z2NUZ3_9SPHN</name>
<evidence type="ECO:0000256" key="1">
    <source>
        <dbReference type="ARBA" id="ARBA00022801"/>
    </source>
</evidence>
<gene>
    <name evidence="4" type="ORF">GVO57_04990</name>
</gene>
<dbReference type="InterPro" id="IPR036514">
    <property type="entry name" value="SGNH_hydro_sf"/>
</dbReference>
<dbReference type="InterPro" id="IPR001087">
    <property type="entry name" value="GDSL"/>
</dbReference>
<dbReference type="GO" id="GO:0016298">
    <property type="term" value="F:lipase activity"/>
    <property type="evidence" value="ECO:0007669"/>
    <property type="project" value="InterPro"/>
</dbReference>
<evidence type="ECO:0000313" key="4">
    <source>
        <dbReference type="EMBL" id="QHL90308.1"/>
    </source>
</evidence>
<keyword evidence="2" id="KW-0732">Signal</keyword>
<feature type="signal peptide" evidence="2">
    <location>
        <begin position="1"/>
        <end position="25"/>
    </location>
</feature>
<sequence>MIRALKMAATACAALLAAHGSAATANPRFSALYVFGDSLVDAGNIAVVTGGATPNQAVGYFPGRFTNGYNYVDYINYQLFGTATTASLRGGNNFAFGGARIVSDTTDTIPDLTPQLGAYAARQGAAAGDADALYILNMGGNDIFALGRFAAGNPNALNPVGNAEAYIEALVSIYANAVTTLDQLGARNILITGIPNSTDPLALKVDQLLQARLDGLTLASDTNLMRYSYIDFFGRVANDPGSLGLPTMRTDTTCIQARAQATGCAGIFSFDGVHPTAAVQSALFRDMVTQFNLAPVPEPASWAMMIAGFGVVGTAIRRRRAGMTVASARLARAHA</sequence>
<proteinExistence type="predicted"/>
<feature type="chain" id="PRO_5031215919" evidence="2">
    <location>
        <begin position="26"/>
        <end position="335"/>
    </location>
</feature>
<dbReference type="NCBIfam" id="TIGR02595">
    <property type="entry name" value="PEP_CTERM"/>
    <property type="match status" value="1"/>
</dbReference>
<dbReference type="PROSITE" id="PS01098">
    <property type="entry name" value="LIPASE_GDSL_SER"/>
    <property type="match status" value="1"/>
</dbReference>
<dbReference type="AlphaFoldDB" id="A0A7Z2NUZ3"/>
<dbReference type="Gene3D" id="3.40.50.1110">
    <property type="entry name" value="SGNH hydrolase"/>
    <property type="match status" value="1"/>
</dbReference>
<evidence type="ECO:0000313" key="5">
    <source>
        <dbReference type="Proteomes" id="UP000464468"/>
    </source>
</evidence>
<feature type="domain" description="Ice-binding protein C-terminal" evidence="3">
    <location>
        <begin position="295"/>
        <end position="319"/>
    </location>
</feature>